<gene>
    <name evidence="4" type="ORF">g.19932</name>
</gene>
<dbReference type="Gene3D" id="3.80.10.10">
    <property type="entry name" value="Ribonuclease Inhibitor"/>
    <property type="match status" value="1"/>
</dbReference>
<dbReference type="InterPro" id="IPR032675">
    <property type="entry name" value="LRR_dom_sf"/>
</dbReference>
<feature type="region of interest" description="Disordered" evidence="3">
    <location>
        <begin position="264"/>
        <end position="313"/>
    </location>
</feature>
<dbReference type="InterPro" id="IPR003591">
    <property type="entry name" value="Leu-rich_rpt_typical-subtyp"/>
</dbReference>
<dbReference type="SUPFAM" id="SSF52058">
    <property type="entry name" value="L domain-like"/>
    <property type="match status" value="1"/>
</dbReference>
<evidence type="ECO:0000313" key="4">
    <source>
        <dbReference type="EMBL" id="JAS65919.1"/>
    </source>
</evidence>
<reference evidence="4" key="1">
    <citation type="submission" date="2015-11" db="EMBL/GenBank/DDBJ databases">
        <title>De novo transcriptome assembly of four potential Pierce s Disease insect vectors from Arizona vineyards.</title>
        <authorList>
            <person name="Tassone E.E."/>
        </authorList>
    </citation>
    <scope>NUCLEOTIDE SEQUENCE</scope>
</reference>
<protein>
    <recommendedName>
        <fullName evidence="5">Leucine-rich repeat-containing protein 56</fullName>
    </recommendedName>
</protein>
<sequence length="422" mass="46222">MAPYFMSLGEQIDMSQDTSANDLFSDDDDLVDDEFPSIPIIQIPDVLPADNNSLPQLLTQTCGTEDYHEVTSIKLKVISSQTSLQRLHIYLPHLHELDLSGSHLETLRPLGYGLDSLRILRVGRCSLLSLDGLFGVSGLLELYAPNNAVSELGLLATLPVLRVLDLKSNQVSSLLQVSFLSLCEELRELTLADCPVCELPGYKASIITTLPWLTQLDGLLLAQGGSDWCQEGKQSTSDQSDDDREGGAAALSLEQLSIQIGTQELEDDDRKCRRPATASGTPSVNTHLALPVRPATALPKKKSPLFTNSVGADPEGLSDAVSKLTSGGVVCGNLAAALRGKHRQHKPAWSQESEKNKMVHRNGLNMPPSYTEIEKIETERNGAGDSTSRPLLAASRQWREAYHSFRKSHKEQWKKEEEEDCA</sequence>
<keyword evidence="2" id="KW-0677">Repeat</keyword>
<dbReference type="PROSITE" id="PS51450">
    <property type="entry name" value="LRR"/>
    <property type="match status" value="1"/>
</dbReference>
<dbReference type="AlphaFoldDB" id="A0A1B6GU12"/>
<evidence type="ECO:0000256" key="3">
    <source>
        <dbReference type="SAM" id="MobiDB-lite"/>
    </source>
</evidence>
<keyword evidence="1" id="KW-0433">Leucine-rich repeat</keyword>
<dbReference type="InterPro" id="IPR040091">
    <property type="entry name" value="LRRC56"/>
</dbReference>
<dbReference type="PANTHER" id="PTHR22708">
    <property type="entry name" value="LEUCINE-RICH REPEAT-CONTAINING PROTEIN 56"/>
    <property type="match status" value="1"/>
</dbReference>
<evidence type="ECO:0008006" key="5">
    <source>
        <dbReference type="Google" id="ProtNLM"/>
    </source>
</evidence>
<name>A0A1B6GU12_9HEMI</name>
<evidence type="ECO:0000256" key="2">
    <source>
        <dbReference type="ARBA" id="ARBA00022737"/>
    </source>
</evidence>
<feature type="region of interest" description="Disordered" evidence="3">
    <location>
        <begin position="340"/>
        <end position="368"/>
    </location>
</feature>
<accession>A0A1B6GU12</accession>
<dbReference type="InterPro" id="IPR001611">
    <property type="entry name" value="Leu-rich_rpt"/>
</dbReference>
<dbReference type="PANTHER" id="PTHR22708:SF0">
    <property type="entry name" value="LEUCINE-RICH REPEAT-CONTAINING PROTEIN 56"/>
    <property type="match status" value="1"/>
</dbReference>
<evidence type="ECO:0000256" key="1">
    <source>
        <dbReference type="ARBA" id="ARBA00022614"/>
    </source>
</evidence>
<proteinExistence type="predicted"/>
<dbReference type="SMART" id="SM00369">
    <property type="entry name" value="LRR_TYP"/>
    <property type="match status" value="2"/>
</dbReference>
<dbReference type="EMBL" id="GECZ01003850">
    <property type="protein sequence ID" value="JAS65919.1"/>
    <property type="molecule type" value="Transcribed_RNA"/>
</dbReference>
<organism evidence="4">
    <name type="scientific">Cuerna arida</name>
    <dbReference type="NCBI Taxonomy" id="1464854"/>
    <lineage>
        <taxon>Eukaryota</taxon>
        <taxon>Metazoa</taxon>
        <taxon>Ecdysozoa</taxon>
        <taxon>Arthropoda</taxon>
        <taxon>Hexapoda</taxon>
        <taxon>Insecta</taxon>
        <taxon>Pterygota</taxon>
        <taxon>Neoptera</taxon>
        <taxon>Paraneoptera</taxon>
        <taxon>Hemiptera</taxon>
        <taxon>Auchenorrhyncha</taxon>
        <taxon>Membracoidea</taxon>
        <taxon>Cicadellidae</taxon>
        <taxon>Cicadellinae</taxon>
        <taxon>Proconiini</taxon>
        <taxon>Cuerna</taxon>
    </lineage>
</organism>